<dbReference type="Proteomes" id="UP000664480">
    <property type="component" value="Unassembled WGS sequence"/>
</dbReference>
<evidence type="ECO:0000313" key="5">
    <source>
        <dbReference type="Proteomes" id="UP000664480"/>
    </source>
</evidence>
<proteinExistence type="predicted"/>
<reference evidence="4 5" key="1">
    <citation type="submission" date="2021-03" db="EMBL/GenBank/DDBJ databases">
        <title>novel species isolated from a fishpond in China.</title>
        <authorList>
            <person name="Lu H."/>
            <person name="Cai Z."/>
        </authorList>
    </citation>
    <scope>NUCLEOTIDE SEQUENCE [LARGE SCALE GENOMIC DNA]</scope>
    <source>
        <strain evidence="4 5">YJ13C</strain>
    </source>
</reference>
<evidence type="ECO:0000256" key="2">
    <source>
        <dbReference type="ARBA" id="ARBA00022475"/>
    </source>
</evidence>
<keyword evidence="3" id="KW-0472">Membrane</keyword>
<comment type="caution">
    <text evidence="4">The sequence shown here is derived from an EMBL/GenBank/DDBJ whole genome shotgun (WGS) entry which is preliminary data.</text>
</comment>
<protein>
    <submittedName>
        <fullName evidence="4">SdiA-regulated domain-containing protein</fullName>
    </submittedName>
</protein>
<evidence type="ECO:0000256" key="3">
    <source>
        <dbReference type="ARBA" id="ARBA00023136"/>
    </source>
</evidence>
<dbReference type="SUPFAM" id="SSF101898">
    <property type="entry name" value="NHL repeat"/>
    <property type="match status" value="1"/>
</dbReference>
<dbReference type="EMBL" id="JAFKCU010000008">
    <property type="protein sequence ID" value="MBN7818015.1"/>
    <property type="molecule type" value="Genomic_DNA"/>
</dbReference>
<gene>
    <name evidence="4" type="ORF">J0A69_21425</name>
</gene>
<evidence type="ECO:0000313" key="4">
    <source>
        <dbReference type="EMBL" id="MBN7818015.1"/>
    </source>
</evidence>
<name>A0ABS3CLQ5_9BACT</name>
<keyword evidence="2" id="KW-1003">Cell membrane</keyword>
<evidence type="ECO:0000256" key="1">
    <source>
        <dbReference type="ARBA" id="ARBA00004236"/>
    </source>
</evidence>
<accession>A0ABS3CLQ5</accession>
<comment type="subcellular location">
    <subcellularLocation>
        <location evidence="1">Cell membrane</location>
    </subcellularLocation>
</comment>
<dbReference type="RefSeq" id="WP_206588679.1">
    <property type="nucleotide sequence ID" value="NZ_JAFKCU010000008.1"/>
</dbReference>
<sequence length="246" mass="28705">MEKIILSDNLEEVSGLEWIEDGKLWAIEDESSVIFEVENKRGKITNRQKFAKNKDIEDILELEGEAWVLQSNGNLYHVKNPLTEYFSTEIYEFPLKEKRDFEAIIKVENEPVLWIFCKVCSWDKGPDQASVFAFNLDSKKFENERVKVLRSSDLETILNAEEKDEIKIQPSAIALHPIENTYYMLSSSDKWLMTLDLELNPIELYHLNPSVFKQPEGITFDEEGNLYISNEAQDGRPNMLIFKYRP</sequence>
<dbReference type="Pfam" id="PF06977">
    <property type="entry name" value="SdiA-regulated"/>
    <property type="match status" value="1"/>
</dbReference>
<keyword evidence="5" id="KW-1185">Reference proteome</keyword>
<organism evidence="4 5">
    <name type="scientific">Algoriphagus pacificus</name>
    <dbReference type="NCBI Taxonomy" id="2811234"/>
    <lineage>
        <taxon>Bacteria</taxon>
        <taxon>Pseudomonadati</taxon>
        <taxon>Bacteroidota</taxon>
        <taxon>Cytophagia</taxon>
        <taxon>Cytophagales</taxon>
        <taxon>Cyclobacteriaceae</taxon>
        <taxon>Algoriphagus</taxon>
    </lineage>
</organism>
<dbReference type="InterPro" id="IPR009722">
    <property type="entry name" value="YjiK/CarP"/>
</dbReference>